<feature type="compositionally biased region" description="Basic and acidic residues" evidence="1">
    <location>
        <begin position="196"/>
        <end position="209"/>
    </location>
</feature>
<organism evidence="2 3">
    <name type="scientific">Rangifer tarandus platyrhynchus</name>
    <name type="common">Svalbard reindeer</name>
    <dbReference type="NCBI Taxonomy" id="3082113"/>
    <lineage>
        <taxon>Eukaryota</taxon>
        <taxon>Metazoa</taxon>
        <taxon>Chordata</taxon>
        <taxon>Craniata</taxon>
        <taxon>Vertebrata</taxon>
        <taxon>Euteleostomi</taxon>
        <taxon>Mammalia</taxon>
        <taxon>Eutheria</taxon>
        <taxon>Laurasiatheria</taxon>
        <taxon>Artiodactyla</taxon>
        <taxon>Ruminantia</taxon>
        <taxon>Pecora</taxon>
        <taxon>Cervidae</taxon>
        <taxon>Odocoileinae</taxon>
        <taxon>Rangifer</taxon>
    </lineage>
</organism>
<dbReference type="EMBL" id="OX459948">
    <property type="protein sequence ID" value="CAI9155187.1"/>
    <property type="molecule type" value="Genomic_DNA"/>
</dbReference>
<feature type="region of interest" description="Disordered" evidence="1">
    <location>
        <begin position="136"/>
        <end position="209"/>
    </location>
</feature>
<dbReference type="Proteomes" id="UP001176941">
    <property type="component" value="Chromosome 12"/>
</dbReference>
<reference evidence="2" key="1">
    <citation type="submission" date="2023-04" db="EMBL/GenBank/DDBJ databases">
        <authorList>
            <consortium name="ELIXIR-Norway"/>
        </authorList>
    </citation>
    <scope>NUCLEOTIDE SEQUENCE [LARGE SCALE GENOMIC DNA]</scope>
</reference>
<feature type="region of interest" description="Disordered" evidence="1">
    <location>
        <begin position="265"/>
        <end position="320"/>
    </location>
</feature>
<feature type="compositionally biased region" description="Polar residues" evidence="1">
    <location>
        <begin position="265"/>
        <end position="281"/>
    </location>
</feature>
<evidence type="ECO:0000313" key="2">
    <source>
        <dbReference type="EMBL" id="CAI9155187.1"/>
    </source>
</evidence>
<proteinExistence type="predicted"/>
<accession>A0ABN8Y3P1</accession>
<evidence type="ECO:0000313" key="3">
    <source>
        <dbReference type="Proteomes" id="UP001176941"/>
    </source>
</evidence>
<sequence length="320" mass="34977">MDVQRDYGDNLNWLVNGGLFDHVTSEQRPDGEEGARLVKIWGRGVGGSWGSPLDERRQSLGSDTPAGVEDREVGSARRGDEGPERPGGSKQKQAKERNRAGAGGLRCVQALEGRGRPIFPADFIVPGSVLERPPPPLPCRARGCGRAPTRPRGRSLRSARTAASPARSPRSRVRVPPDPLSEARQGFPASSATLYKHQETRSRPLKSQERLTTDFPRISASIGRCCPEAVPPDKHETVILESRLALTHRKGSSCLLRLPLRAQRSSPDPQIKLGSNFQDNCRQGPEEHRQPREAEVVRPLRTMGSADGVRALRGGPRCSK</sequence>
<evidence type="ECO:0000256" key="1">
    <source>
        <dbReference type="SAM" id="MobiDB-lite"/>
    </source>
</evidence>
<feature type="compositionally biased region" description="Basic and acidic residues" evidence="1">
    <location>
        <begin position="68"/>
        <end position="84"/>
    </location>
</feature>
<name>A0ABN8Y3P1_RANTA</name>
<protein>
    <submittedName>
        <fullName evidence="2">Uncharacterized protein</fullName>
    </submittedName>
</protein>
<feature type="region of interest" description="Disordered" evidence="1">
    <location>
        <begin position="43"/>
        <end position="103"/>
    </location>
</feature>
<feature type="compositionally biased region" description="Low complexity" evidence="1">
    <location>
        <begin position="158"/>
        <end position="168"/>
    </location>
</feature>
<gene>
    <name evidence="2" type="ORF">MRATA1EN1_LOCUS4149</name>
</gene>
<feature type="compositionally biased region" description="Basic and acidic residues" evidence="1">
    <location>
        <begin position="284"/>
        <end position="298"/>
    </location>
</feature>
<keyword evidence="3" id="KW-1185">Reference proteome</keyword>